<dbReference type="Pfam" id="PF03358">
    <property type="entry name" value="FMN_red"/>
    <property type="match status" value="1"/>
</dbReference>
<gene>
    <name evidence="4" type="ORF">ACFQGO_03305</name>
</gene>
<dbReference type="Proteomes" id="UP001596112">
    <property type="component" value="Unassembled WGS sequence"/>
</dbReference>
<dbReference type="PANTHER" id="PTHR43278:SF4">
    <property type="entry name" value="NAD(P)H-DEPENDENT FMN-CONTAINING OXIDOREDUCTASE YWQN-RELATED"/>
    <property type="match status" value="1"/>
</dbReference>
<accession>A0ABW1B094</accession>
<sequence>MKETKEKPFTVLAVSGSEHPSGTTADVLNHAEKILADRGAVLDVVHLGQARVTPCGPCGDCNVRLLPCAVDDDVAAIVQRMIAADGILYAAPVHGFGTAALMQSFIERAGVGHLRFTRPLANKVAGVIVTGRRYSHTEVYSHLVKNALLNRMILVGSGMPPIVYSDEVEQGDTEGLDMVRSMLDRMVDMIRLLREHRALTGRDGLSPQTLNERQRAGA</sequence>
<dbReference type="RefSeq" id="WP_236580025.1">
    <property type="nucleotide sequence ID" value="NZ_JAQOSL010000001.1"/>
</dbReference>
<evidence type="ECO:0000256" key="2">
    <source>
        <dbReference type="ARBA" id="ARBA00022643"/>
    </source>
</evidence>
<evidence type="ECO:0000256" key="1">
    <source>
        <dbReference type="ARBA" id="ARBA00022630"/>
    </source>
</evidence>
<organism evidence="4 5">
    <name type="scientific">Streptomyces heilongjiangensis</name>
    <dbReference type="NCBI Taxonomy" id="945052"/>
    <lineage>
        <taxon>Bacteria</taxon>
        <taxon>Bacillati</taxon>
        <taxon>Actinomycetota</taxon>
        <taxon>Actinomycetes</taxon>
        <taxon>Kitasatosporales</taxon>
        <taxon>Streptomycetaceae</taxon>
        <taxon>Streptomyces</taxon>
    </lineage>
</organism>
<keyword evidence="1" id="KW-0285">Flavoprotein</keyword>
<dbReference type="InterPro" id="IPR051796">
    <property type="entry name" value="ISF_SsuE-like"/>
</dbReference>
<protein>
    <submittedName>
        <fullName evidence="4">Flavodoxin family protein</fullName>
    </submittedName>
</protein>
<dbReference type="PANTHER" id="PTHR43278">
    <property type="entry name" value="NAD(P)H-DEPENDENT FMN-CONTAINING OXIDOREDUCTASE YWQN-RELATED"/>
    <property type="match status" value="1"/>
</dbReference>
<dbReference type="InterPro" id="IPR005025">
    <property type="entry name" value="FMN_Rdtase-like_dom"/>
</dbReference>
<dbReference type="EMBL" id="JBHSNZ010000002">
    <property type="protein sequence ID" value="MFC5806540.1"/>
    <property type="molecule type" value="Genomic_DNA"/>
</dbReference>
<reference evidence="5" key="1">
    <citation type="journal article" date="2019" name="Int. J. Syst. Evol. Microbiol.">
        <title>The Global Catalogue of Microorganisms (GCM) 10K type strain sequencing project: providing services to taxonomists for standard genome sequencing and annotation.</title>
        <authorList>
            <consortium name="The Broad Institute Genomics Platform"/>
            <consortium name="The Broad Institute Genome Sequencing Center for Infectious Disease"/>
            <person name="Wu L."/>
            <person name="Ma J."/>
        </authorList>
    </citation>
    <scope>NUCLEOTIDE SEQUENCE [LARGE SCALE GENOMIC DNA]</scope>
    <source>
        <strain evidence="5">JCM 9918</strain>
    </source>
</reference>
<keyword evidence="5" id="KW-1185">Reference proteome</keyword>
<comment type="caution">
    <text evidence="4">The sequence shown here is derived from an EMBL/GenBank/DDBJ whole genome shotgun (WGS) entry which is preliminary data.</text>
</comment>
<name>A0ABW1B094_9ACTN</name>
<proteinExistence type="predicted"/>
<evidence type="ECO:0000259" key="3">
    <source>
        <dbReference type="Pfam" id="PF03358"/>
    </source>
</evidence>
<dbReference type="Gene3D" id="3.40.50.360">
    <property type="match status" value="1"/>
</dbReference>
<feature type="domain" description="NADPH-dependent FMN reductase-like" evidence="3">
    <location>
        <begin position="10"/>
        <end position="158"/>
    </location>
</feature>
<evidence type="ECO:0000313" key="4">
    <source>
        <dbReference type="EMBL" id="MFC5806540.1"/>
    </source>
</evidence>
<evidence type="ECO:0000313" key="5">
    <source>
        <dbReference type="Proteomes" id="UP001596112"/>
    </source>
</evidence>
<keyword evidence="2" id="KW-0288">FMN</keyword>
<dbReference type="InterPro" id="IPR029039">
    <property type="entry name" value="Flavoprotein-like_sf"/>
</dbReference>
<dbReference type="SUPFAM" id="SSF52218">
    <property type="entry name" value="Flavoproteins"/>
    <property type="match status" value="1"/>
</dbReference>